<accession>A0ABW4JQN2</accession>
<dbReference type="Pfam" id="PF05504">
    <property type="entry name" value="Spore_GerAC"/>
    <property type="match status" value="1"/>
</dbReference>
<evidence type="ECO:0000259" key="10">
    <source>
        <dbReference type="Pfam" id="PF25198"/>
    </source>
</evidence>
<feature type="chain" id="PRO_5047344502" evidence="8">
    <location>
        <begin position="26"/>
        <end position="403"/>
    </location>
</feature>
<evidence type="ECO:0000313" key="11">
    <source>
        <dbReference type="EMBL" id="MFD1677898.1"/>
    </source>
</evidence>
<dbReference type="InterPro" id="IPR038501">
    <property type="entry name" value="Spore_GerAC_C_sf"/>
</dbReference>
<evidence type="ECO:0000256" key="7">
    <source>
        <dbReference type="ARBA" id="ARBA00023288"/>
    </source>
</evidence>
<evidence type="ECO:0000256" key="8">
    <source>
        <dbReference type="SAM" id="SignalP"/>
    </source>
</evidence>
<keyword evidence="7" id="KW-0449">Lipoprotein</keyword>
<evidence type="ECO:0000256" key="5">
    <source>
        <dbReference type="ARBA" id="ARBA00023136"/>
    </source>
</evidence>
<evidence type="ECO:0000259" key="9">
    <source>
        <dbReference type="Pfam" id="PF05504"/>
    </source>
</evidence>
<feature type="signal peptide" evidence="8">
    <location>
        <begin position="1"/>
        <end position="25"/>
    </location>
</feature>
<comment type="similarity">
    <text evidence="2">Belongs to the GerABKC lipoprotein family.</text>
</comment>
<dbReference type="Gene3D" id="3.30.300.210">
    <property type="entry name" value="Nutrient germinant receptor protein C, domain 3"/>
    <property type="match status" value="1"/>
</dbReference>
<proteinExistence type="inferred from homology"/>
<comment type="subcellular location">
    <subcellularLocation>
        <location evidence="1">Membrane</location>
        <topology evidence="1">Lipid-anchor</topology>
    </subcellularLocation>
</comment>
<evidence type="ECO:0000256" key="6">
    <source>
        <dbReference type="ARBA" id="ARBA00023139"/>
    </source>
</evidence>
<dbReference type="InterPro" id="IPR046953">
    <property type="entry name" value="Spore_GerAC-like_C"/>
</dbReference>
<evidence type="ECO:0000313" key="12">
    <source>
        <dbReference type="Proteomes" id="UP001597079"/>
    </source>
</evidence>
<evidence type="ECO:0000256" key="1">
    <source>
        <dbReference type="ARBA" id="ARBA00004635"/>
    </source>
</evidence>
<dbReference type="InterPro" id="IPR057336">
    <property type="entry name" value="GerAC_N"/>
</dbReference>
<dbReference type="EMBL" id="JBHUCX010000099">
    <property type="protein sequence ID" value="MFD1677898.1"/>
    <property type="molecule type" value="Genomic_DNA"/>
</dbReference>
<name>A0ABW4JQN2_9BACL</name>
<feature type="domain" description="Spore germination protein N-terminal" evidence="10">
    <location>
        <begin position="25"/>
        <end position="204"/>
    </location>
</feature>
<organism evidence="11 12">
    <name type="scientific">Alicyclobacillus fodiniaquatilis</name>
    <dbReference type="NCBI Taxonomy" id="1661150"/>
    <lineage>
        <taxon>Bacteria</taxon>
        <taxon>Bacillati</taxon>
        <taxon>Bacillota</taxon>
        <taxon>Bacilli</taxon>
        <taxon>Bacillales</taxon>
        <taxon>Alicyclobacillaceae</taxon>
        <taxon>Alicyclobacillus</taxon>
    </lineage>
</organism>
<comment type="caution">
    <text evidence="11">The sequence shown here is derived from an EMBL/GenBank/DDBJ whole genome shotgun (WGS) entry which is preliminary data.</text>
</comment>
<sequence length="403" mass="45336">MSSRRKVWKCCAIFFATLTCTGCFDQVEVDNLNTVVGLGIDQLDNKNVEVTVEIVNSTSQSASPDDKKKSGGKTESQTFVYSSKAKSIPEALDKYLSKLSKVLYLPHNSIVVFGQTYAQHGIDDAFDYLERSRYYRRNQLWVVTHTSARQLLESNAQTQPINALAMRNLVEQMAKSSKLYETDQLRVMRQYLSVSNSPVVSCVDIDETGNPYLAGLGVFRHAKLAAVLPMDESQSLTWLLCNSKQMVLTIPTAKRDEVKNTASIRILRMNRRVHCRIEHGEPVFEVAIQGKAEIEHLPEQTQLTPQFMKLLQSNVDKKIVADMKNTVDHLQKIDCDATQFGNVLFRTNPNVWRNLADNWQETFPHLKVSYTADIDLLGNGLTSTPPVSTYSPKGISPGLQNKE</sequence>
<protein>
    <submittedName>
        <fullName evidence="11">Ger(X)C family spore germination protein</fullName>
    </submittedName>
</protein>
<dbReference type="PANTHER" id="PTHR35789:SF1">
    <property type="entry name" value="SPORE GERMINATION PROTEIN B3"/>
    <property type="match status" value="1"/>
</dbReference>
<dbReference type="NCBIfam" id="TIGR02887">
    <property type="entry name" value="spore_ger_x_C"/>
    <property type="match status" value="1"/>
</dbReference>
<keyword evidence="4 8" id="KW-0732">Signal</keyword>
<keyword evidence="3" id="KW-0309">Germination</keyword>
<dbReference type="PANTHER" id="PTHR35789">
    <property type="entry name" value="SPORE GERMINATION PROTEIN B3"/>
    <property type="match status" value="1"/>
</dbReference>
<evidence type="ECO:0000256" key="3">
    <source>
        <dbReference type="ARBA" id="ARBA00022544"/>
    </source>
</evidence>
<dbReference type="RefSeq" id="WP_377945822.1">
    <property type="nucleotide sequence ID" value="NZ_JBHUCX010000099.1"/>
</dbReference>
<keyword evidence="6" id="KW-0564">Palmitate</keyword>
<keyword evidence="5" id="KW-0472">Membrane</keyword>
<dbReference type="InterPro" id="IPR008844">
    <property type="entry name" value="Spore_GerAC-like"/>
</dbReference>
<evidence type="ECO:0000256" key="4">
    <source>
        <dbReference type="ARBA" id="ARBA00022729"/>
    </source>
</evidence>
<feature type="domain" description="Spore germination GerAC-like C-terminal" evidence="9">
    <location>
        <begin position="215"/>
        <end position="378"/>
    </location>
</feature>
<dbReference type="Pfam" id="PF25198">
    <property type="entry name" value="Spore_GerAC_N"/>
    <property type="match status" value="1"/>
</dbReference>
<evidence type="ECO:0000256" key="2">
    <source>
        <dbReference type="ARBA" id="ARBA00007886"/>
    </source>
</evidence>
<gene>
    <name evidence="11" type="ORF">ACFSB2_24850</name>
</gene>
<dbReference type="Proteomes" id="UP001597079">
    <property type="component" value="Unassembled WGS sequence"/>
</dbReference>
<reference evidence="12" key="1">
    <citation type="journal article" date="2019" name="Int. J. Syst. Evol. Microbiol.">
        <title>The Global Catalogue of Microorganisms (GCM) 10K type strain sequencing project: providing services to taxonomists for standard genome sequencing and annotation.</title>
        <authorList>
            <consortium name="The Broad Institute Genomics Platform"/>
            <consortium name="The Broad Institute Genome Sequencing Center for Infectious Disease"/>
            <person name="Wu L."/>
            <person name="Ma J."/>
        </authorList>
    </citation>
    <scope>NUCLEOTIDE SEQUENCE [LARGE SCALE GENOMIC DNA]</scope>
    <source>
        <strain evidence="12">CGMCC 1.12286</strain>
    </source>
</reference>
<keyword evidence="12" id="KW-1185">Reference proteome</keyword>